<evidence type="ECO:0000256" key="3">
    <source>
        <dbReference type="ARBA" id="ARBA00022679"/>
    </source>
</evidence>
<dbReference type="GO" id="GO:0008146">
    <property type="term" value="F:sulfotransferase activity"/>
    <property type="evidence" value="ECO:0007669"/>
    <property type="project" value="InterPro"/>
</dbReference>
<dbReference type="PANTHER" id="PTHR12137:SF63">
    <property type="entry name" value="CARBOHYDRATE SULFOTRANSFERASE"/>
    <property type="match status" value="1"/>
</dbReference>
<accession>A0AAN9A307</accession>
<keyword evidence="3 9" id="KW-0808">Transferase</keyword>
<dbReference type="EMBL" id="JAXCGZ010007703">
    <property type="protein sequence ID" value="KAK7078696.1"/>
    <property type="molecule type" value="Genomic_DNA"/>
</dbReference>
<dbReference type="PANTHER" id="PTHR12137">
    <property type="entry name" value="CARBOHYDRATE SULFOTRANSFERASE"/>
    <property type="match status" value="1"/>
</dbReference>
<evidence type="ECO:0000256" key="6">
    <source>
        <dbReference type="ARBA" id="ARBA00023034"/>
    </source>
</evidence>
<evidence type="ECO:0000256" key="9">
    <source>
        <dbReference type="RuleBase" id="RU364020"/>
    </source>
</evidence>
<evidence type="ECO:0000256" key="2">
    <source>
        <dbReference type="ARBA" id="ARBA00006339"/>
    </source>
</evidence>
<dbReference type="Proteomes" id="UP001381693">
    <property type="component" value="Unassembled WGS sequence"/>
</dbReference>
<keyword evidence="4" id="KW-0812">Transmembrane</keyword>
<evidence type="ECO:0000313" key="11">
    <source>
        <dbReference type="Proteomes" id="UP001381693"/>
    </source>
</evidence>
<dbReference type="InterPro" id="IPR018011">
    <property type="entry name" value="Carb_sulfotrans_8-10"/>
</dbReference>
<dbReference type="AlphaFoldDB" id="A0AAN9A307"/>
<dbReference type="InterPro" id="IPR005331">
    <property type="entry name" value="Sulfotransferase"/>
</dbReference>
<evidence type="ECO:0000256" key="7">
    <source>
        <dbReference type="ARBA" id="ARBA00023136"/>
    </source>
</evidence>
<comment type="caution">
    <text evidence="10">The sequence shown here is derived from an EMBL/GenBank/DDBJ whole genome shotgun (WGS) entry which is preliminary data.</text>
</comment>
<comment type="subcellular location">
    <subcellularLocation>
        <location evidence="1 9">Golgi apparatus membrane</location>
        <topology evidence="1 9">Single-pass type II membrane protein</topology>
    </subcellularLocation>
</comment>
<protein>
    <recommendedName>
        <fullName evidence="9">Carbohydrate sulfotransferase</fullName>
        <ecNumber evidence="9">2.8.2.-</ecNumber>
    </recommendedName>
</protein>
<reference evidence="10 11" key="1">
    <citation type="submission" date="2023-11" db="EMBL/GenBank/DDBJ databases">
        <title>Halocaridina rubra genome assembly.</title>
        <authorList>
            <person name="Smith C."/>
        </authorList>
    </citation>
    <scope>NUCLEOTIDE SEQUENCE [LARGE SCALE GENOMIC DNA]</scope>
    <source>
        <strain evidence="10">EP-1</strain>
        <tissue evidence="10">Whole</tissue>
    </source>
</reference>
<comment type="similarity">
    <text evidence="2 9">Belongs to the sulfotransferase 2 family.</text>
</comment>
<dbReference type="GO" id="GO:0016051">
    <property type="term" value="P:carbohydrate biosynthetic process"/>
    <property type="evidence" value="ECO:0007669"/>
    <property type="project" value="InterPro"/>
</dbReference>
<dbReference type="Pfam" id="PF03567">
    <property type="entry name" value="Sulfotransfer_2"/>
    <property type="match status" value="1"/>
</dbReference>
<keyword evidence="7" id="KW-0472">Membrane</keyword>
<evidence type="ECO:0000256" key="4">
    <source>
        <dbReference type="ARBA" id="ARBA00022692"/>
    </source>
</evidence>
<dbReference type="GO" id="GO:0000139">
    <property type="term" value="C:Golgi membrane"/>
    <property type="evidence" value="ECO:0007669"/>
    <property type="project" value="UniProtKB-SubCell"/>
</dbReference>
<keyword evidence="11" id="KW-1185">Reference proteome</keyword>
<evidence type="ECO:0000256" key="1">
    <source>
        <dbReference type="ARBA" id="ARBA00004323"/>
    </source>
</evidence>
<evidence type="ECO:0000256" key="8">
    <source>
        <dbReference type="ARBA" id="ARBA00023180"/>
    </source>
</evidence>
<evidence type="ECO:0000313" key="10">
    <source>
        <dbReference type="EMBL" id="KAK7078696.1"/>
    </source>
</evidence>
<organism evidence="10 11">
    <name type="scientific">Halocaridina rubra</name>
    <name type="common">Hawaiian red shrimp</name>
    <dbReference type="NCBI Taxonomy" id="373956"/>
    <lineage>
        <taxon>Eukaryota</taxon>
        <taxon>Metazoa</taxon>
        <taxon>Ecdysozoa</taxon>
        <taxon>Arthropoda</taxon>
        <taxon>Crustacea</taxon>
        <taxon>Multicrustacea</taxon>
        <taxon>Malacostraca</taxon>
        <taxon>Eumalacostraca</taxon>
        <taxon>Eucarida</taxon>
        <taxon>Decapoda</taxon>
        <taxon>Pleocyemata</taxon>
        <taxon>Caridea</taxon>
        <taxon>Atyoidea</taxon>
        <taxon>Atyidae</taxon>
        <taxon>Halocaridina</taxon>
    </lineage>
</organism>
<name>A0AAN9A307_HALRR</name>
<gene>
    <name evidence="10" type="ORF">SK128_015279</name>
</gene>
<sequence>MDISLPDYFKKRKDHLQEVCKAYALNKPSFINKRRTDQFMINRKYGLIWCNIFKAASSTWLWNFNSLAGYSETELIANRNAPLNLARAKYKRPSVSEVDEARSALPHSITFIIVRHPFSRLISGYRDKILSQKSYYRPLAAKMLRSHPELKDQHPSDWTNQIPTKGLPVPTFAQFVQYIIDQRKKRRPINEHWIPMNDFCTPCLNNFDIIAKVETLEEDTNYIVYKTGVENIIKSQVLNRANGKSTTDVTEYYICQLTNQQFLDLVDLYKYDIELFDYDIHKYANCTNPNKTV</sequence>
<dbReference type="EC" id="2.8.2.-" evidence="9"/>
<keyword evidence="9" id="KW-0119">Carbohydrate metabolism</keyword>
<proteinExistence type="inferred from homology"/>
<keyword evidence="6 9" id="KW-0333">Golgi apparatus</keyword>
<keyword evidence="5" id="KW-1133">Transmembrane helix</keyword>
<evidence type="ECO:0000256" key="5">
    <source>
        <dbReference type="ARBA" id="ARBA00022989"/>
    </source>
</evidence>
<keyword evidence="9" id="KW-0735">Signal-anchor</keyword>
<keyword evidence="8 9" id="KW-0325">Glycoprotein</keyword>